<keyword evidence="1" id="KW-0472">Membrane</keyword>
<proteinExistence type="predicted"/>
<dbReference type="RefSeq" id="XP_040715246.1">
    <property type="nucleotide sequence ID" value="XM_040854323.1"/>
</dbReference>
<reference evidence="2 3" key="1">
    <citation type="submission" date="2016-07" db="EMBL/GenBank/DDBJ databases">
        <title>Pervasive Adenine N6-methylation of Active Genes in Fungi.</title>
        <authorList>
            <consortium name="DOE Joint Genome Institute"/>
            <person name="Mondo S.J."/>
            <person name="Dannebaum R.O."/>
            <person name="Kuo R.C."/>
            <person name="Labutti K."/>
            <person name="Haridas S."/>
            <person name="Kuo A."/>
            <person name="Salamov A."/>
            <person name="Ahrendt S.R."/>
            <person name="Lipzen A."/>
            <person name="Sullivan W."/>
            <person name="Andreopoulos W.B."/>
            <person name="Clum A."/>
            <person name="Lindquist E."/>
            <person name="Daum C."/>
            <person name="Ramamoorthy G.K."/>
            <person name="Gryganskyi A."/>
            <person name="Culley D."/>
            <person name="Magnuson J.K."/>
            <person name="James T.Y."/>
            <person name="O'Malley M.A."/>
            <person name="Stajich J.E."/>
            <person name="Spatafora J.W."/>
            <person name="Visel A."/>
            <person name="Grigoriev I.V."/>
        </authorList>
    </citation>
    <scope>NUCLEOTIDE SEQUENCE [LARGE SCALE GENOMIC DNA]</scope>
    <source>
        <strain evidence="2 3">CBS 129021</strain>
    </source>
</reference>
<organism evidence="2 3">
    <name type="scientific">Pseudomassariella vexata</name>
    <dbReference type="NCBI Taxonomy" id="1141098"/>
    <lineage>
        <taxon>Eukaryota</taxon>
        <taxon>Fungi</taxon>
        <taxon>Dikarya</taxon>
        <taxon>Ascomycota</taxon>
        <taxon>Pezizomycotina</taxon>
        <taxon>Sordariomycetes</taxon>
        <taxon>Xylariomycetidae</taxon>
        <taxon>Amphisphaeriales</taxon>
        <taxon>Pseudomassariaceae</taxon>
        <taxon>Pseudomassariella</taxon>
    </lineage>
</organism>
<protein>
    <submittedName>
        <fullName evidence="2">Uncharacterized protein</fullName>
    </submittedName>
</protein>
<evidence type="ECO:0000313" key="3">
    <source>
        <dbReference type="Proteomes" id="UP000193689"/>
    </source>
</evidence>
<gene>
    <name evidence="2" type="ORF">BCR38DRAFT_231880</name>
</gene>
<name>A0A1Y2DWL6_9PEZI</name>
<feature type="transmembrane region" description="Helical" evidence="1">
    <location>
        <begin position="12"/>
        <end position="36"/>
    </location>
</feature>
<evidence type="ECO:0000313" key="2">
    <source>
        <dbReference type="EMBL" id="ORY63589.1"/>
    </source>
</evidence>
<dbReference type="EMBL" id="MCFJ01000008">
    <property type="protein sequence ID" value="ORY63589.1"/>
    <property type="molecule type" value="Genomic_DNA"/>
</dbReference>
<evidence type="ECO:0000256" key="1">
    <source>
        <dbReference type="SAM" id="Phobius"/>
    </source>
</evidence>
<dbReference type="GeneID" id="63770535"/>
<dbReference type="AlphaFoldDB" id="A0A1Y2DWL6"/>
<sequence>MSTLATFSGALNLSLIILFDITTVKPFHFAVGYIFLTRRTETTNMRVLFFPQLKRYQHFIVAAYHTVMKQAIWDSVTLTCSRVKHPMVCP</sequence>
<dbReference type="InParanoid" id="A0A1Y2DWL6"/>
<keyword evidence="3" id="KW-1185">Reference proteome</keyword>
<keyword evidence="1" id="KW-1133">Transmembrane helix</keyword>
<comment type="caution">
    <text evidence="2">The sequence shown here is derived from an EMBL/GenBank/DDBJ whole genome shotgun (WGS) entry which is preliminary data.</text>
</comment>
<dbReference type="Proteomes" id="UP000193689">
    <property type="component" value="Unassembled WGS sequence"/>
</dbReference>
<keyword evidence="1" id="KW-0812">Transmembrane</keyword>
<accession>A0A1Y2DWL6</accession>